<feature type="region of interest" description="Disordered" evidence="5">
    <location>
        <begin position="1"/>
        <end position="20"/>
    </location>
</feature>
<accession>A0A9P5XUU6</accession>
<gene>
    <name evidence="7" type="ORF">BDZ94DRAFT_1327191</name>
</gene>
<evidence type="ECO:0000256" key="5">
    <source>
        <dbReference type="SAM" id="MobiDB-lite"/>
    </source>
</evidence>
<dbReference type="Proteomes" id="UP000807353">
    <property type="component" value="Unassembled WGS sequence"/>
</dbReference>
<dbReference type="GO" id="GO:0005634">
    <property type="term" value="C:nucleus"/>
    <property type="evidence" value="ECO:0007669"/>
    <property type="project" value="InterPro"/>
</dbReference>
<reference evidence="7" key="1">
    <citation type="submission" date="2020-11" db="EMBL/GenBank/DDBJ databases">
        <authorList>
            <consortium name="DOE Joint Genome Institute"/>
            <person name="Ahrendt S."/>
            <person name="Riley R."/>
            <person name="Andreopoulos W."/>
            <person name="Labutti K."/>
            <person name="Pangilinan J."/>
            <person name="Ruiz-Duenas F.J."/>
            <person name="Barrasa J.M."/>
            <person name="Sanchez-Garcia M."/>
            <person name="Camarero S."/>
            <person name="Miyauchi S."/>
            <person name="Serrano A."/>
            <person name="Linde D."/>
            <person name="Babiker R."/>
            <person name="Drula E."/>
            <person name="Ayuso-Fernandez I."/>
            <person name="Pacheco R."/>
            <person name="Padilla G."/>
            <person name="Ferreira P."/>
            <person name="Barriuso J."/>
            <person name="Kellner H."/>
            <person name="Castanera R."/>
            <person name="Alfaro M."/>
            <person name="Ramirez L."/>
            <person name="Pisabarro A.G."/>
            <person name="Kuo A."/>
            <person name="Tritt A."/>
            <person name="Lipzen A."/>
            <person name="He G."/>
            <person name="Yan M."/>
            <person name="Ng V."/>
            <person name="Cullen D."/>
            <person name="Martin F."/>
            <person name="Rosso M.-N."/>
            <person name="Henrissat B."/>
            <person name="Hibbett D."/>
            <person name="Martinez A.T."/>
            <person name="Grigoriev I.V."/>
        </authorList>
    </citation>
    <scope>NUCLEOTIDE SEQUENCE</scope>
    <source>
        <strain evidence="7">CBS 247.69</strain>
    </source>
</reference>
<evidence type="ECO:0000256" key="2">
    <source>
        <dbReference type="ARBA" id="ARBA00012489"/>
    </source>
</evidence>
<protein>
    <recommendedName>
        <fullName evidence="2">separase</fullName>
        <ecNumber evidence="2">3.4.22.49</ecNumber>
    </recommendedName>
</protein>
<evidence type="ECO:0000256" key="3">
    <source>
        <dbReference type="ARBA" id="ARBA00022801"/>
    </source>
</evidence>
<feature type="compositionally biased region" description="Polar residues" evidence="5">
    <location>
        <begin position="929"/>
        <end position="940"/>
    </location>
</feature>
<dbReference type="GO" id="GO:0005737">
    <property type="term" value="C:cytoplasm"/>
    <property type="evidence" value="ECO:0007669"/>
    <property type="project" value="TreeGrafter"/>
</dbReference>
<dbReference type="GO" id="GO:0006508">
    <property type="term" value="P:proteolysis"/>
    <property type="evidence" value="ECO:0007669"/>
    <property type="project" value="InterPro"/>
</dbReference>
<evidence type="ECO:0000259" key="6">
    <source>
        <dbReference type="PROSITE" id="PS51700"/>
    </source>
</evidence>
<feature type="domain" description="Peptidase C50" evidence="6">
    <location>
        <begin position="1910"/>
        <end position="2007"/>
    </location>
</feature>
<dbReference type="Gene3D" id="1.25.40.10">
    <property type="entry name" value="Tetratricopeptide repeat domain"/>
    <property type="match status" value="1"/>
</dbReference>
<dbReference type="OrthoDB" id="10255632at2759"/>
<dbReference type="SMART" id="SM00028">
    <property type="entry name" value="TPR"/>
    <property type="match status" value="5"/>
</dbReference>
<dbReference type="SUPFAM" id="SSF48452">
    <property type="entry name" value="TPR-like"/>
    <property type="match status" value="1"/>
</dbReference>
<feature type="compositionally biased region" description="Low complexity" evidence="5">
    <location>
        <begin position="879"/>
        <end position="895"/>
    </location>
</feature>
<evidence type="ECO:0000313" key="7">
    <source>
        <dbReference type="EMBL" id="KAF9456116.1"/>
    </source>
</evidence>
<proteinExistence type="predicted"/>
<feature type="region of interest" description="Disordered" evidence="5">
    <location>
        <begin position="876"/>
        <end position="943"/>
    </location>
</feature>
<evidence type="ECO:0000256" key="1">
    <source>
        <dbReference type="ARBA" id="ARBA00000451"/>
    </source>
</evidence>
<comment type="caution">
    <text evidence="7">The sequence shown here is derived from an EMBL/GenBank/DDBJ whole genome shotgun (WGS) entry which is preliminary data.</text>
</comment>
<dbReference type="GO" id="GO:0004197">
    <property type="term" value="F:cysteine-type endopeptidase activity"/>
    <property type="evidence" value="ECO:0007669"/>
    <property type="project" value="InterPro"/>
</dbReference>
<dbReference type="Pfam" id="PF03568">
    <property type="entry name" value="Separin_C"/>
    <property type="match status" value="1"/>
</dbReference>
<evidence type="ECO:0000313" key="8">
    <source>
        <dbReference type="Proteomes" id="UP000807353"/>
    </source>
</evidence>
<keyword evidence="3" id="KW-0378">Hydrolase</keyword>
<dbReference type="GO" id="GO:0051307">
    <property type="term" value="P:meiotic chromosome separation"/>
    <property type="evidence" value="ECO:0007669"/>
    <property type="project" value="TreeGrafter"/>
</dbReference>
<organism evidence="7 8">
    <name type="scientific">Collybia nuda</name>
    <dbReference type="NCBI Taxonomy" id="64659"/>
    <lineage>
        <taxon>Eukaryota</taxon>
        <taxon>Fungi</taxon>
        <taxon>Dikarya</taxon>
        <taxon>Basidiomycota</taxon>
        <taxon>Agaricomycotina</taxon>
        <taxon>Agaricomycetes</taxon>
        <taxon>Agaricomycetidae</taxon>
        <taxon>Agaricales</taxon>
        <taxon>Tricholomatineae</taxon>
        <taxon>Clitocybaceae</taxon>
        <taxon>Collybia</taxon>
    </lineage>
</organism>
<dbReference type="EC" id="3.4.22.49" evidence="2"/>
<dbReference type="EMBL" id="MU150459">
    <property type="protein sequence ID" value="KAF9456116.1"/>
    <property type="molecule type" value="Genomic_DNA"/>
</dbReference>
<dbReference type="InterPro" id="IPR005314">
    <property type="entry name" value="Peptidase_C50"/>
</dbReference>
<dbReference type="InterPro" id="IPR019734">
    <property type="entry name" value="TPR_rpt"/>
</dbReference>
<dbReference type="InterPro" id="IPR030397">
    <property type="entry name" value="SEPARIN_core_dom"/>
</dbReference>
<dbReference type="PANTHER" id="PTHR12792">
    <property type="entry name" value="EXTRA SPINDLE POLES 1-RELATED"/>
    <property type="match status" value="1"/>
</dbReference>
<name>A0A9P5XUU6_9AGAR</name>
<comment type="catalytic activity">
    <reaction evidence="1">
        <text>All bonds known to be hydrolyzed by this endopeptidase have arginine in P1 and an acidic residue in P4. P6 is often occupied by an acidic residue or by a hydroxy-amino-acid residue, the phosphorylation of which enhances cleavage.</text>
        <dbReference type="EC" id="3.4.22.49"/>
    </reaction>
</comment>
<dbReference type="PROSITE" id="PS51700">
    <property type="entry name" value="SEPARIN"/>
    <property type="match status" value="1"/>
</dbReference>
<dbReference type="GO" id="GO:0044732">
    <property type="term" value="C:mitotic spindle pole body"/>
    <property type="evidence" value="ECO:0007669"/>
    <property type="project" value="TreeGrafter"/>
</dbReference>
<keyword evidence="8" id="KW-1185">Reference proteome</keyword>
<sequence length="2098" mass="235076">MTTRRTVLTRHERSKKQPTNTVDKLVEQLSTKLAISDRELGRQMAFPDEEVRLSAMRSVNSASQELSAIIKSGWKRSSNTAALKQNLRDVTRLTALANEGLAELRRISPRDVDVERAAVSVLGKLVALEMFNESMSTLEDLHSRLCFLHNFPLQSSSPRNRLRLVSISLPSPGDGSLDSTLLTLTATYLAFALSVLSTTCFTSVPTAGDVSSIIEDFSTALENDPTLLTWLPSLFSVSGKQLDSILTRVYTALVRSCATCSHSPQAVFITRIYALRCLAHTTTGTIEPSHLWDQATRFGRALIKMQEASDDKTTRCVLSAYGDIVDIAEKRADRETFMSGQSFSRFSEYWLAFAKKAGNISALDRIGGVMRRSPLQLLSSHGVSSLVTQSTDNHDEDRIKGGQVQDTEHMVQEGYHLCAVLAQTTISLEQGGQNLVQKVQEMSDLLVESRPFVGSLKVYGTYKDEIKRIDEKLDRALERTQRAAVAFLEASRDTFADNDEISVRTLIEEILQIWLLPGGSSPSFDSITRSLETLFTLARIVLSPTDSKSHPSAYRYLAQAVTIVEASKLEVMIDAANLIRCISGAFHNIAGRLYQAGRHGAAIGFLQDACSLGMRALSMPRIATSNKMNEKTEEGWRQLGEQVYRRWELLGVCYSKIGDRKKAFEALCHCISSYPYAKSGFSEQIAKYPLTALFDESNSTKQLGILVDKLTYLAACELLMEAKLVSLTSLNFENSGIAGALLERQVESLEPHRRKEGVQVIIAGLLKDALGIYTEDMPIRRARVLLKCINFTYHAGPEALPDIGPPENIALEIEKLLEPEEFGKDDHLGRFRPQYQASVHLWLALHAHRRVDPEQNTLIKHHSDAACRILKGVVDTPSHKPAQKSSPKQSLSSKKTLGPPIPRLRSKKAALSKNVEPITPKPKPKKDQYSSLPRTPTRLPSLTEKAPLDDIESLLTLLHMTARISGLLALSISKVHILDITRKLCDRQMGSTSDGYIMTSIDLAHEYVKFGKVKRAAEIFNQILVPIRSGKVSEEACILYFLRFAELLALTEKADNSINAYCEALALSESIDVEGRTMSATQRVYIRVRRLERAAIASRVFSLIQYLKEDISTYLDGTLQSLRLWNRAVDSLTRLSFPPTAPSNLPTESNPFHVASEKPAARSPEAPLNEAFVSSKVFARWSCLSLQEWRIAEGLLETLFSLSHLYFSRGSPREADYFAQQARNLAESLNAPAMVSRALARIGEVQLHQGLLDRGSETLTKANEVLQNNLSFDNADICRLLGIYNERTLQRTNAMELYQETIDIIKTLDQTFNLFDGLAFGSLEKSTNDVALPEMLAVVLRQKIWLLRDHDIEAYTPFLNRFLSLPNSNRTKAEESALMAKLTLHAVHGRLHSDMFLYSMAESTIALPMGMTSKVEYIQPLPVHDILATLDKAAQLYRANLVLSAARGSVHEVRETITSLALVQAFQTSLGKTGTGGPYLVASLLDASAAITIRRDMLAIIRHKFPARVGDDLRWPLLEVKGPQHLAPQTQIQNLPSVDELRPEDTLLKEYWNSIRTRYQEHAVDVLSQSPSLMAGLPSNWTMININVTEDKSMLFIARQEGGKSHREPLIFCIPLKGRRDNGAEDEEENLSFKDAIEEFHNIVRLSDKGTQAAAYIKEDQEARAAWWKQRGELNTRMRELLENIEYCWLGAFKVYHIYFLVAFHTNFLQTILSPRPRLTPELISDLRSQFEKVFYRNLHVKDNKSKSRPEKHKKHASQTQNLAPSQVTFDDSLLECFSTLSPRCRDEELEDLVYFILDLYQFHGVPVAIAEVDVVQVVVDLRSVLEEHALRLSQKEQLGNELTDEEHMFLILDKNLQCLPWENIPILRGRSISRIPSIDFLHDRLILSKWKSQTTAQDHLSVDRAVIDPRKGYFILNPSGDLHRTEGRFKTWTTEMKDVGWEGIIGRAPTEQQFLHALQNQDLVVYFGHGGGEQYVRSHKIRALPSCAATMLWGCSSGALQDMGDFDRSGTPYSYMIAGCPTLVANLWDVTDRDIDLFSQAVFDKLHLTACGIRDWSSGQHKGSVSIVEAVAQSRNSCKLEYLTGAAPVVYGIPFYL</sequence>
<dbReference type="PANTHER" id="PTHR12792:SF0">
    <property type="entry name" value="SEPARIN"/>
    <property type="match status" value="1"/>
</dbReference>
<feature type="region of interest" description="Disordered" evidence="5">
    <location>
        <begin position="1140"/>
        <end position="1159"/>
    </location>
</feature>
<dbReference type="GO" id="GO:0072686">
    <property type="term" value="C:mitotic spindle"/>
    <property type="evidence" value="ECO:0007669"/>
    <property type="project" value="TreeGrafter"/>
</dbReference>
<dbReference type="InterPro" id="IPR011990">
    <property type="entry name" value="TPR-like_helical_dom_sf"/>
</dbReference>
<evidence type="ECO:0000256" key="4">
    <source>
        <dbReference type="ARBA" id="ARBA00022829"/>
    </source>
</evidence>
<keyword evidence="4" id="KW-0159">Chromosome partition</keyword>